<gene>
    <name evidence="1" type="ORF">SAMN05216188_108250</name>
</gene>
<accession>A0A1H9M4G1</accession>
<evidence type="ECO:0000313" key="1">
    <source>
        <dbReference type="EMBL" id="SER18590.1"/>
    </source>
</evidence>
<organism evidence="1 2">
    <name type="scientific">Lentzea xinjiangensis</name>
    <dbReference type="NCBI Taxonomy" id="402600"/>
    <lineage>
        <taxon>Bacteria</taxon>
        <taxon>Bacillati</taxon>
        <taxon>Actinomycetota</taxon>
        <taxon>Actinomycetes</taxon>
        <taxon>Pseudonocardiales</taxon>
        <taxon>Pseudonocardiaceae</taxon>
        <taxon>Lentzea</taxon>
    </lineage>
</organism>
<reference evidence="2" key="1">
    <citation type="submission" date="2016-10" db="EMBL/GenBank/DDBJ databases">
        <authorList>
            <person name="Varghese N."/>
            <person name="Submissions S."/>
        </authorList>
    </citation>
    <scope>NUCLEOTIDE SEQUENCE [LARGE SCALE GENOMIC DNA]</scope>
    <source>
        <strain evidence="2">CGMCC 4.3525</strain>
    </source>
</reference>
<dbReference type="EMBL" id="FOFR01000008">
    <property type="protein sequence ID" value="SER18590.1"/>
    <property type="molecule type" value="Genomic_DNA"/>
</dbReference>
<keyword evidence="2" id="KW-1185">Reference proteome</keyword>
<dbReference type="AlphaFoldDB" id="A0A1H9M4G1"/>
<protein>
    <recommendedName>
        <fullName evidence="3">LysR substrate binding domain-containing protein</fullName>
    </recommendedName>
</protein>
<evidence type="ECO:0000313" key="2">
    <source>
        <dbReference type="Proteomes" id="UP000199352"/>
    </source>
</evidence>
<dbReference type="Proteomes" id="UP000199352">
    <property type="component" value="Unassembled WGS sequence"/>
</dbReference>
<name>A0A1H9M4G1_9PSEU</name>
<proteinExistence type="predicted"/>
<sequence>MQECVQSVLWNGSVGLAPLGHDLGELAVVPLRDMPPSPVVLAWREEDALTEDFVEAVTAAYR</sequence>
<evidence type="ECO:0008006" key="3">
    <source>
        <dbReference type="Google" id="ProtNLM"/>
    </source>
</evidence>